<dbReference type="InterPro" id="IPR016305">
    <property type="entry name" value="Mannose-6-P_Isomerase"/>
</dbReference>
<dbReference type="PANTHER" id="PTHR10309">
    <property type="entry name" value="MANNOSE-6-PHOSPHATE ISOMERASE"/>
    <property type="match status" value="1"/>
</dbReference>
<dbReference type="GO" id="GO:0008270">
    <property type="term" value="F:zinc ion binding"/>
    <property type="evidence" value="ECO:0007669"/>
    <property type="project" value="InterPro"/>
</dbReference>
<dbReference type="InterPro" id="IPR014710">
    <property type="entry name" value="RmlC-like_jellyroll"/>
</dbReference>
<evidence type="ECO:0000313" key="2">
    <source>
        <dbReference type="EMBL" id="HIY67356.1"/>
    </source>
</evidence>
<dbReference type="GO" id="GO:0009298">
    <property type="term" value="P:GDP-mannose biosynthetic process"/>
    <property type="evidence" value="ECO:0007669"/>
    <property type="project" value="InterPro"/>
</dbReference>
<dbReference type="Proteomes" id="UP000824005">
    <property type="component" value="Unassembled WGS sequence"/>
</dbReference>
<accession>A0A9D1YXZ8</accession>
<dbReference type="CDD" id="cd07011">
    <property type="entry name" value="cupin_PMI_type_I_N"/>
    <property type="match status" value="1"/>
</dbReference>
<organism evidence="2 3">
    <name type="scientific">Candidatus Agrococcus pullicola</name>
    <dbReference type="NCBI Taxonomy" id="2838429"/>
    <lineage>
        <taxon>Bacteria</taxon>
        <taxon>Bacillati</taxon>
        <taxon>Actinomycetota</taxon>
        <taxon>Actinomycetes</taxon>
        <taxon>Micrococcales</taxon>
        <taxon>Microbacteriaceae</taxon>
        <taxon>Agrococcus</taxon>
    </lineage>
</organism>
<feature type="domain" description="Phosphomannose isomerase type I catalytic" evidence="1">
    <location>
        <begin position="4"/>
        <end position="62"/>
    </location>
</feature>
<dbReference type="SUPFAM" id="SSF51182">
    <property type="entry name" value="RmlC-like cupins"/>
    <property type="match status" value="1"/>
</dbReference>
<proteinExistence type="predicted"/>
<dbReference type="Pfam" id="PF20511">
    <property type="entry name" value="PMI_typeI_cat"/>
    <property type="match status" value="1"/>
</dbReference>
<dbReference type="GO" id="GO:0004476">
    <property type="term" value="F:mannose-6-phosphate isomerase activity"/>
    <property type="evidence" value="ECO:0007669"/>
    <property type="project" value="InterPro"/>
</dbReference>
<reference evidence="2" key="1">
    <citation type="journal article" date="2021" name="PeerJ">
        <title>Extensive microbial diversity within the chicken gut microbiome revealed by metagenomics and culture.</title>
        <authorList>
            <person name="Gilroy R."/>
            <person name="Ravi A."/>
            <person name="Getino M."/>
            <person name="Pursley I."/>
            <person name="Horton D.L."/>
            <person name="Alikhan N.F."/>
            <person name="Baker D."/>
            <person name="Gharbi K."/>
            <person name="Hall N."/>
            <person name="Watson M."/>
            <person name="Adriaenssens E.M."/>
            <person name="Foster-Nyarko E."/>
            <person name="Jarju S."/>
            <person name="Secka A."/>
            <person name="Antonio M."/>
            <person name="Oren A."/>
            <person name="Chaudhuri R.R."/>
            <person name="La Ragione R."/>
            <person name="Hildebrand F."/>
            <person name="Pallen M.J."/>
        </authorList>
    </citation>
    <scope>NUCLEOTIDE SEQUENCE</scope>
    <source>
        <strain evidence="2">ChiGjej1B1-98</strain>
    </source>
</reference>
<dbReference type="Gene3D" id="2.60.120.10">
    <property type="entry name" value="Jelly Rolls"/>
    <property type="match status" value="2"/>
</dbReference>
<dbReference type="InterPro" id="IPR046457">
    <property type="entry name" value="PMI_typeI_cat"/>
</dbReference>
<dbReference type="EMBL" id="DXDC01000419">
    <property type="protein sequence ID" value="HIY67356.1"/>
    <property type="molecule type" value="Genomic_DNA"/>
</dbReference>
<name>A0A9D1YXZ8_9MICO</name>
<evidence type="ECO:0000259" key="1">
    <source>
        <dbReference type="Pfam" id="PF20511"/>
    </source>
</evidence>
<dbReference type="AlphaFoldDB" id="A0A9D1YXZ8"/>
<sequence length="295" mass="30766">AAGSPLSLQAHPTTEQAEAGYARENAAGIPLDAPHRSYRDPFAKPEIIVAITEFEALCGLRSVAQAQQLVRAVTAVDDRAEPLLARLDESMESAVAWLLSGDEAVAGVVAAVSAAITILSREDSGAADTVRRLTAHYPADPGIVVGGLLLNRVTLAPDEALFLPAGNLHAYLEGVGIELMGPSDNVMRAGLTQKHIDVDELMSIADFSPLPEPRMTRGTIPGALRYSPDAPFELRLIHGEHAPGVAACGILIAVEPTTVTLTDGVEQLAGGEAAYIDTAEGVSIASDSAWLALAQ</sequence>
<dbReference type="PRINTS" id="PR00714">
    <property type="entry name" value="MAN6PISMRASE"/>
</dbReference>
<feature type="non-terminal residue" evidence="2">
    <location>
        <position position="1"/>
    </location>
</feature>
<dbReference type="PANTHER" id="PTHR10309:SF0">
    <property type="entry name" value="MANNOSE-6-PHOSPHATE ISOMERASE"/>
    <property type="match status" value="1"/>
</dbReference>
<gene>
    <name evidence="2" type="ORF">H9830_13905</name>
</gene>
<evidence type="ECO:0000313" key="3">
    <source>
        <dbReference type="Proteomes" id="UP000824005"/>
    </source>
</evidence>
<dbReference type="InterPro" id="IPR011051">
    <property type="entry name" value="RmlC_Cupin_sf"/>
</dbReference>
<reference evidence="2" key="2">
    <citation type="submission" date="2021-04" db="EMBL/GenBank/DDBJ databases">
        <authorList>
            <person name="Gilroy R."/>
        </authorList>
    </citation>
    <scope>NUCLEOTIDE SEQUENCE</scope>
    <source>
        <strain evidence="2">ChiGjej1B1-98</strain>
    </source>
</reference>
<comment type="caution">
    <text evidence="2">The sequence shown here is derived from an EMBL/GenBank/DDBJ whole genome shotgun (WGS) entry which is preliminary data.</text>
</comment>
<protein>
    <submittedName>
        <fullName evidence="2">Class I mannose-6-phosphate isomerase</fullName>
    </submittedName>
</protein>
<keyword evidence="2" id="KW-0413">Isomerase</keyword>
<dbReference type="GO" id="GO:0005829">
    <property type="term" value="C:cytosol"/>
    <property type="evidence" value="ECO:0007669"/>
    <property type="project" value="TreeGrafter"/>
</dbReference>